<dbReference type="AlphaFoldDB" id="A0A6B2GUE3"/>
<feature type="transmembrane region" description="Helical" evidence="1">
    <location>
        <begin position="363"/>
        <end position="386"/>
    </location>
</feature>
<keyword evidence="3" id="KW-1185">Reference proteome</keyword>
<evidence type="ECO:0000256" key="1">
    <source>
        <dbReference type="SAM" id="Phobius"/>
    </source>
</evidence>
<feature type="transmembrane region" description="Helical" evidence="1">
    <location>
        <begin position="225"/>
        <end position="241"/>
    </location>
</feature>
<evidence type="ECO:0000313" key="3">
    <source>
        <dbReference type="Proteomes" id="UP000478546"/>
    </source>
</evidence>
<feature type="transmembrane region" description="Helical" evidence="1">
    <location>
        <begin position="28"/>
        <end position="45"/>
    </location>
</feature>
<feature type="transmembrane region" description="Helical" evidence="1">
    <location>
        <begin position="418"/>
        <end position="438"/>
    </location>
</feature>
<keyword evidence="1" id="KW-0472">Membrane</keyword>
<evidence type="ECO:0008006" key="4">
    <source>
        <dbReference type="Google" id="ProtNLM"/>
    </source>
</evidence>
<keyword evidence="1" id="KW-0812">Transmembrane</keyword>
<feature type="transmembrane region" description="Helical" evidence="1">
    <location>
        <begin position="130"/>
        <end position="148"/>
    </location>
</feature>
<feature type="transmembrane region" description="Helical" evidence="1">
    <location>
        <begin position="88"/>
        <end position="106"/>
    </location>
</feature>
<feature type="transmembrane region" description="Helical" evidence="1">
    <location>
        <begin position="52"/>
        <end position="68"/>
    </location>
</feature>
<organism evidence="2 3">
    <name type="scientific">Pontibacter fetidus</name>
    <dbReference type="NCBI Taxonomy" id="2700082"/>
    <lineage>
        <taxon>Bacteria</taxon>
        <taxon>Pseudomonadati</taxon>
        <taxon>Bacteroidota</taxon>
        <taxon>Cytophagia</taxon>
        <taxon>Cytophagales</taxon>
        <taxon>Hymenobacteraceae</taxon>
        <taxon>Pontibacter</taxon>
    </lineage>
</organism>
<proteinExistence type="predicted"/>
<reference evidence="2 3" key="1">
    <citation type="submission" date="2020-01" db="EMBL/GenBank/DDBJ databases">
        <authorList>
            <person name="Kim M.K."/>
        </authorList>
    </citation>
    <scope>NUCLEOTIDE SEQUENCE [LARGE SCALE GENOMIC DNA]</scope>
    <source>
        <strain evidence="2 3">BT213</strain>
    </source>
</reference>
<protein>
    <recommendedName>
        <fullName evidence="4">Oligosaccharide repeat unit polymerase</fullName>
    </recommendedName>
</protein>
<name>A0A6B2GUE3_9BACT</name>
<dbReference type="RefSeq" id="WP_162344565.1">
    <property type="nucleotide sequence ID" value="NZ_JAAEAA010000001.1"/>
</dbReference>
<evidence type="ECO:0000313" key="2">
    <source>
        <dbReference type="EMBL" id="NDK54519.1"/>
    </source>
</evidence>
<gene>
    <name evidence="2" type="ORF">GWO68_01195</name>
</gene>
<feature type="transmembrane region" description="Helical" evidence="1">
    <location>
        <begin position="179"/>
        <end position="196"/>
    </location>
</feature>
<comment type="caution">
    <text evidence="2">The sequence shown here is derived from an EMBL/GenBank/DDBJ whole genome shotgun (WGS) entry which is preliminary data.</text>
</comment>
<feature type="transmembrane region" description="Helical" evidence="1">
    <location>
        <begin position="5"/>
        <end position="22"/>
    </location>
</feature>
<feature type="transmembrane region" description="Helical" evidence="1">
    <location>
        <begin position="202"/>
        <end position="218"/>
    </location>
</feature>
<dbReference type="Proteomes" id="UP000478546">
    <property type="component" value="Unassembled WGS sequence"/>
</dbReference>
<sequence>MKNSYILILAIIILFYSLLYGFNEPDNLCILISILSLLNFLTELGKTIAIRSLTLLIATIQWILGPYLSYNFLDSFDYYFMPVPQKDYFALAIPGILLFAIGLYTIKDHYLNENRIFLNLKAYLKDKHSLGLYLIFFGVILTYIGPLFPTALAFFFYLLANLKYIGAFYLLFSERRDKFIYIGGVLIILVLDAFAFTMFHDLLLWLGFLFLLFALSYRPSVLTKFLIVCMGGLLAFGLQAIKGDYRNAVWGGLVTEDITKVDVLESSFSKRISEQGLFSERNNKHFIYRINQGWIVGHTMLHTPSKEPFANGETITNGLVATLLPRFIAADKATSGGREYFEKYTGLLLVKGTSMDLSPLGEAYANFATIGGAIFMFILGLFYALVLSLISKWSIATPSLILWIPLIFQQAIKAESDITTGLNHITKASLVVFLVYWISNKIFNTKL</sequence>
<dbReference type="EMBL" id="JAAEAA010000001">
    <property type="protein sequence ID" value="NDK54519.1"/>
    <property type="molecule type" value="Genomic_DNA"/>
</dbReference>
<keyword evidence="1" id="KW-1133">Transmembrane helix</keyword>
<feature type="transmembrane region" description="Helical" evidence="1">
    <location>
        <begin position="154"/>
        <end position="172"/>
    </location>
</feature>
<feature type="transmembrane region" description="Helical" evidence="1">
    <location>
        <begin position="393"/>
        <end position="412"/>
    </location>
</feature>
<accession>A0A6B2GUE3</accession>